<evidence type="ECO:0000259" key="3">
    <source>
        <dbReference type="Pfam" id="PF13538"/>
    </source>
</evidence>
<accession>A0ABT9E3S0</accession>
<keyword evidence="2" id="KW-0067">ATP-binding</keyword>
<organism evidence="4 5">
    <name type="scientific">Paracraurococcus lichenis</name>
    <dbReference type="NCBI Taxonomy" id="3064888"/>
    <lineage>
        <taxon>Bacteria</taxon>
        <taxon>Pseudomonadati</taxon>
        <taxon>Pseudomonadota</taxon>
        <taxon>Alphaproteobacteria</taxon>
        <taxon>Acetobacterales</taxon>
        <taxon>Roseomonadaceae</taxon>
        <taxon>Paracraurococcus</taxon>
    </lineage>
</organism>
<evidence type="ECO:0000313" key="4">
    <source>
        <dbReference type="EMBL" id="MDO9710757.1"/>
    </source>
</evidence>
<dbReference type="InterPro" id="IPR027417">
    <property type="entry name" value="P-loop_NTPase"/>
</dbReference>
<dbReference type="Proteomes" id="UP001243009">
    <property type="component" value="Unassembled WGS sequence"/>
</dbReference>
<dbReference type="SUPFAM" id="SSF52540">
    <property type="entry name" value="P-loop containing nucleoside triphosphate hydrolases"/>
    <property type="match status" value="2"/>
</dbReference>
<dbReference type="PANTHER" id="PTHR43788:SF6">
    <property type="entry name" value="DNA HELICASE B"/>
    <property type="match status" value="1"/>
</dbReference>
<dbReference type="Gene3D" id="3.40.50.300">
    <property type="entry name" value="P-loop containing nucleotide triphosphate hydrolases"/>
    <property type="match status" value="2"/>
</dbReference>
<dbReference type="EMBL" id="JAUTWS010000020">
    <property type="protein sequence ID" value="MDO9710757.1"/>
    <property type="molecule type" value="Genomic_DNA"/>
</dbReference>
<protein>
    <submittedName>
        <fullName evidence="4">AAA family ATPase</fullName>
    </submittedName>
</protein>
<gene>
    <name evidence="4" type="ORF">Q7A36_20570</name>
</gene>
<dbReference type="Pfam" id="PF13538">
    <property type="entry name" value="UvrD_C_2"/>
    <property type="match status" value="1"/>
</dbReference>
<evidence type="ECO:0000256" key="2">
    <source>
        <dbReference type="ARBA" id="ARBA00022840"/>
    </source>
</evidence>
<dbReference type="InterPro" id="IPR027785">
    <property type="entry name" value="UvrD-like_helicase_C"/>
</dbReference>
<dbReference type="RefSeq" id="WP_305105616.1">
    <property type="nucleotide sequence ID" value="NZ_JAUTWS010000020.1"/>
</dbReference>
<dbReference type="CDD" id="cd17933">
    <property type="entry name" value="DEXSc_RecD-like"/>
    <property type="match status" value="1"/>
</dbReference>
<keyword evidence="5" id="KW-1185">Reference proteome</keyword>
<dbReference type="Pfam" id="PF13604">
    <property type="entry name" value="AAA_30"/>
    <property type="match status" value="1"/>
</dbReference>
<dbReference type="InterPro" id="IPR050534">
    <property type="entry name" value="Coronavir_polyprotein_1ab"/>
</dbReference>
<proteinExistence type="predicted"/>
<evidence type="ECO:0000313" key="5">
    <source>
        <dbReference type="Proteomes" id="UP001243009"/>
    </source>
</evidence>
<comment type="caution">
    <text evidence="4">The sequence shown here is derived from an EMBL/GenBank/DDBJ whole genome shotgun (WGS) entry which is preliminary data.</text>
</comment>
<evidence type="ECO:0000256" key="1">
    <source>
        <dbReference type="ARBA" id="ARBA00022741"/>
    </source>
</evidence>
<name>A0ABT9E3S0_9PROT</name>
<dbReference type="PANTHER" id="PTHR43788">
    <property type="entry name" value="DNA2/NAM7 HELICASE FAMILY MEMBER"/>
    <property type="match status" value="1"/>
</dbReference>
<dbReference type="CDD" id="cd18809">
    <property type="entry name" value="SF1_C_RecD"/>
    <property type="match status" value="1"/>
</dbReference>
<reference evidence="4 5" key="1">
    <citation type="submission" date="2023-08" db="EMBL/GenBank/DDBJ databases">
        <title>The draft genome sequence of Paracraurococcus sp. LOR1-02.</title>
        <authorList>
            <person name="Kingkaew E."/>
            <person name="Tanasupawat S."/>
        </authorList>
    </citation>
    <scope>NUCLEOTIDE SEQUENCE [LARGE SCALE GENOMIC DNA]</scope>
    <source>
        <strain evidence="4 5">LOR1-02</strain>
    </source>
</reference>
<dbReference type="Gene3D" id="2.30.30.940">
    <property type="match status" value="1"/>
</dbReference>
<feature type="domain" description="UvrD-like helicase C-terminal" evidence="3">
    <location>
        <begin position="616"/>
        <end position="661"/>
    </location>
</feature>
<sequence>MTGIVERHPIRNPRTGETELADHLVAEWAAPVAPQGAAIRRWISRHPGIKGVGDGYAERLWDAYGCGLYDLLRKRDVLALAAVLDISKASAIVQAFGLLVDEVGALEDLDGLGMDGRTANAALRLFGADAGRRFREDPYLLTLLEPWPKVDTAALASGLLPSDTRRLLAAVDVAAARTFRTTESNLGGHTVVLRGPLRGRVREMLGRIAGGQADAAIDMALAKGLLVEVGPERYQARAPAHMEREIERAVAERLARPRLPVDRAMIAAVVAEVEREDGIRLATEQREAVSLALSSGVAVITGGAGTGKSTVVKAIRLAHLRAGRGDYAQVALSGRAAKRLREAAGGEALTVYRYLKDAELGRLAMRRGLLVVDEFSMVGTPDLWLLLTVTPLEVDVLLVGDPAQLPPIKAGNPAAVLAASHSVPRATLRVPQRQAESTGIPQVADRMRAGVLPELPPFDLAAPDRQGVFLWGCGEDDVPGCVLQAFETIVGAPARAPDRRAVERMHRADIQVLAMTRHGPAGAGELGDAIERRWMSAQESVHDWGFRIGSKLLWTRNSYDRPTGRVGSDGEEDTVDLMNGALGVIVRATSLGAEARFDDGVLSELKRADLSDMLRGWAITVHKAQGSAFRTVLIPVVRCRLLDRAMLYTAVTRARLTAVLVGDPGRIGRALTAPPLAWRRMQALNIDAAAQGMPV</sequence>
<keyword evidence="1" id="KW-0547">Nucleotide-binding</keyword>